<evidence type="ECO:0000313" key="3">
    <source>
        <dbReference type="Proteomes" id="UP000581206"/>
    </source>
</evidence>
<comment type="caution">
    <text evidence="2">The sequence shown here is derived from an EMBL/GenBank/DDBJ whole genome shotgun (WGS) entry which is preliminary data.</text>
</comment>
<evidence type="ECO:0000256" key="1">
    <source>
        <dbReference type="SAM" id="MobiDB-lite"/>
    </source>
</evidence>
<name>A0A7X6KTU3_9CELL</name>
<keyword evidence="3" id="KW-1185">Reference proteome</keyword>
<evidence type="ECO:0000313" key="2">
    <source>
        <dbReference type="EMBL" id="NKY22154.1"/>
    </source>
</evidence>
<organism evidence="2 3">
    <name type="scientific">Cellulomonas denverensis</name>
    <dbReference type="NCBI Taxonomy" id="264297"/>
    <lineage>
        <taxon>Bacteria</taxon>
        <taxon>Bacillati</taxon>
        <taxon>Actinomycetota</taxon>
        <taxon>Actinomycetes</taxon>
        <taxon>Micrococcales</taxon>
        <taxon>Cellulomonadaceae</taxon>
        <taxon>Cellulomonas</taxon>
    </lineage>
</organism>
<reference evidence="2 3" key="1">
    <citation type="submission" date="2020-04" db="EMBL/GenBank/DDBJ databases">
        <title>MicrobeNet Type strains.</title>
        <authorList>
            <person name="Nicholson A.C."/>
        </authorList>
    </citation>
    <scope>NUCLEOTIDE SEQUENCE [LARGE SCALE GENOMIC DNA]</scope>
    <source>
        <strain evidence="2 3">ATCC BAA-788</strain>
    </source>
</reference>
<protein>
    <submittedName>
        <fullName evidence="2">Primosomal protein</fullName>
    </submittedName>
</protein>
<dbReference type="Proteomes" id="UP000581206">
    <property type="component" value="Unassembled WGS sequence"/>
</dbReference>
<dbReference type="RefSeq" id="WP_168629257.1">
    <property type="nucleotide sequence ID" value="NZ_BONL01000015.1"/>
</dbReference>
<dbReference type="AlphaFoldDB" id="A0A7X6KTU3"/>
<proteinExistence type="predicted"/>
<sequence>MAIDPRAALDRFIAALEAHYAAVATRRTEDDPRVDDAYDVLADAFEVYDEALLTVHGESTPFFLEDDEAGEDDADDDDAEDLDDDEYDLDDHLDEDED</sequence>
<accession>A0A7X6KTU3</accession>
<feature type="region of interest" description="Disordered" evidence="1">
    <location>
        <begin position="59"/>
        <end position="98"/>
    </location>
</feature>
<feature type="compositionally biased region" description="Acidic residues" evidence="1">
    <location>
        <begin position="64"/>
        <end position="98"/>
    </location>
</feature>
<dbReference type="EMBL" id="JAAXOX010000002">
    <property type="protein sequence ID" value="NKY22154.1"/>
    <property type="molecule type" value="Genomic_DNA"/>
</dbReference>
<gene>
    <name evidence="2" type="ORF">HGA03_05675</name>
</gene>